<gene>
    <name evidence="1" type="ORF">Vadar_013547</name>
</gene>
<evidence type="ECO:0000313" key="1">
    <source>
        <dbReference type="EMBL" id="KAH7851572.1"/>
    </source>
</evidence>
<keyword evidence="2" id="KW-1185">Reference proteome</keyword>
<name>A0ACB7YDA9_9ERIC</name>
<proteinExistence type="predicted"/>
<organism evidence="1 2">
    <name type="scientific">Vaccinium darrowii</name>
    <dbReference type="NCBI Taxonomy" id="229202"/>
    <lineage>
        <taxon>Eukaryota</taxon>
        <taxon>Viridiplantae</taxon>
        <taxon>Streptophyta</taxon>
        <taxon>Embryophyta</taxon>
        <taxon>Tracheophyta</taxon>
        <taxon>Spermatophyta</taxon>
        <taxon>Magnoliopsida</taxon>
        <taxon>eudicotyledons</taxon>
        <taxon>Gunneridae</taxon>
        <taxon>Pentapetalae</taxon>
        <taxon>asterids</taxon>
        <taxon>Ericales</taxon>
        <taxon>Ericaceae</taxon>
        <taxon>Vaccinioideae</taxon>
        <taxon>Vaccinieae</taxon>
        <taxon>Vaccinium</taxon>
    </lineage>
</organism>
<comment type="caution">
    <text evidence="1">The sequence shown here is derived from an EMBL/GenBank/DDBJ whole genome shotgun (WGS) entry which is preliminary data.</text>
</comment>
<dbReference type="Proteomes" id="UP000828048">
    <property type="component" value="Chromosome 8"/>
</dbReference>
<dbReference type="EMBL" id="CM037158">
    <property type="protein sequence ID" value="KAH7851572.1"/>
    <property type="molecule type" value="Genomic_DNA"/>
</dbReference>
<protein>
    <submittedName>
        <fullName evidence="1">Uncharacterized protein</fullName>
    </submittedName>
</protein>
<reference evidence="1 2" key="1">
    <citation type="journal article" date="2021" name="Hortic Res">
        <title>High-quality reference genome and annotation aids understanding of berry development for evergreen blueberry (Vaccinium darrowii).</title>
        <authorList>
            <person name="Yu J."/>
            <person name="Hulse-Kemp A.M."/>
            <person name="Babiker E."/>
            <person name="Staton M."/>
        </authorList>
    </citation>
    <scope>NUCLEOTIDE SEQUENCE [LARGE SCALE GENOMIC DNA]</scope>
    <source>
        <strain evidence="2">cv. NJ 8807/NJ 8810</strain>
        <tissue evidence="1">Young leaf</tissue>
    </source>
</reference>
<evidence type="ECO:0000313" key="2">
    <source>
        <dbReference type="Proteomes" id="UP000828048"/>
    </source>
</evidence>
<sequence length="162" mass="17946">MFQPNPIVFMHSQVASTHIVSGNMENPDDRRNLLASRVKARLEGHGAASTCSSVASSKHIFPLSQMIPPLTSSQDTSSVTLKVFGLGKIIRFQFPLTSGIKELKEEVGMRLNLRQGSFNITYEDDAGDKILIPIDTDLRIYLTGFTSSVNPVIKLWIQYPIP</sequence>
<accession>A0ACB7YDA9</accession>